<dbReference type="GO" id="GO:0005886">
    <property type="term" value="C:plasma membrane"/>
    <property type="evidence" value="ECO:0007669"/>
    <property type="project" value="TreeGrafter"/>
</dbReference>
<keyword evidence="3" id="KW-1185">Reference proteome</keyword>
<dbReference type="RefSeq" id="WP_008734296.1">
    <property type="nucleotide sequence ID" value="NZ_CP004387.1"/>
</dbReference>
<dbReference type="InterPro" id="IPR007844">
    <property type="entry name" value="AsmA"/>
</dbReference>
<dbReference type="Pfam" id="PF05170">
    <property type="entry name" value="AsmA"/>
    <property type="match status" value="2"/>
</dbReference>
<organism evidence="2 3">
    <name type="scientific">Isoalcanivorax pacificus W11-5</name>
    <dbReference type="NCBI Taxonomy" id="391936"/>
    <lineage>
        <taxon>Bacteria</taxon>
        <taxon>Pseudomonadati</taxon>
        <taxon>Pseudomonadota</taxon>
        <taxon>Gammaproteobacteria</taxon>
        <taxon>Oceanospirillales</taxon>
        <taxon>Alcanivoracaceae</taxon>
        <taxon>Isoalcanivorax</taxon>
    </lineage>
</organism>
<evidence type="ECO:0000313" key="3">
    <source>
        <dbReference type="Proteomes" id="UP000006764"/>
    </source>
</evidence>
<dbReference type="STRING" id="391936.S7S_00250"/>
<evidence type="ECO:0000259" key="1">
    <source>
        <dbReference type="Pfam" id="PF05170"/>
    </source>
</evidence>
<dbReference type="EMBL" id="CP004387">
    <property type="protein sequence ID" value="AJD46474.1"/>
    <property type="molecule type" value="Genomic_DNA"/>
</dbReference>
<accession>A0A0B4XEP6</accession>
<dbReference type="AlphaFoldDB" id="A0A0B4XEP6"/>
<dbReference type="PANTHER" id="PTHR30441">
    <property type="entry name" value="DUF748 DOMAIN-CONTAINING PROTEIN"/>
    <property type="match status" value="1"/>
</dbReference>
<dbReference type="PANTHER" id="PTHR30441:SF4">
    <property type="entry name" value="PROTEIN ASMA"/>
    <property type="match status" value="1"/>
</dbReference>
<gene>
    <name evidence="2" type="ORF">S7S_00250</name>
</gene>
<dbReference type="HOGENOM" id="CLU_580930_0_0_6"/>
<dbReference type="KEGG" id="apac:S7S_00250"/>
<protein>
    <recommendedName>
        <fullName evidence="1">AsmA domain-containing protein</fullName>
    </recommendedName>
</protein>
<sequence length="474" mass="51245">MTFRRITLIALAVLLLLAVIATLVISRIDTDTYRDALEQAVAERLNATLDIGGPLTLRWFPSPGASAESLSLMQGDTEVASADNAEVSLSWATLWRGEPVLQSVTLTSPTLHLVRDAEGNLNLQRTSTRPDNGRGASLARLRVDHGTLSLTQQTQGTSKTFEANALTLDLRDIHLQAGDAPLPQRLTLQGQLNADTLDIHGIPASDIALDIDASHGLVTLANLRARLFDGTGEGSLTADYSEDMPVYDLRLSLRDFSLQQFLRQLSPDQQASGQLAFTTSLRTRGRSLDDWLAQLDGDATLRGDQLVIEGIDIDQELSRYQSTQRFNLVDLGALAFAGPVGIAATKGAGFARLFDRTDGSSTLTALISDWQIREGIARARDVAMATEKNRLVMLGEVDLGQRRFSDARVAVVDRHGCTIMTQGIAGPFSAPRVESVSYVKALLGAPLDLLRQGLSLVEMDEECEPVYEGSVAAP</sequence>
<dbReference type="GO" id="GO:0090313">
    <property type="term" value="P:regulation of protein targeting to membrane"/>
    <property type="evidence" value="ECO:0007669"/>
    <property type="project" value="TreeGrafter"/>
</dbReference>
<proteinExistence type="predicted"/>
<feature type="domain" description="AsmA" evidence="1">
    <location>
        <begin position="191"/>
        <end position="323"/>
    </location>
</feature>
<dbReference type="Proteomes" id="UP000006764">
    <property type="component" value="Chromosome"/>
</dbReference>
<evidence type="ECO:0000313" key="2">
    <source>
        <dbReference type="EMBL" id="AJD46474.1"/>
    </source>
</evidence>
<name>A0A0B4XEP6_9GAMM</name>
<feature type="domain" description="AsmA" evidence="1">
    <location>
        <begin position="3"/>
        <end position="178"/>
    </location>
</feature>
<dbReference type="InterPro" id="IPR052894">
    <property type="entry name" value="AsmA-related"/>
</dbReference>
<reference evidence="2 3" key="1">
    <citation type="journal article" date="2012" name="J. Bacteriol.">
        <title>Genome sequence of an alkane-degrading bacterium, Alcanivorax pacificus type strain W11-5, isolated from deep sea sediment.</title>
        <authorList>
            <person name="Lai Q."/>
            <person name="Shao Z."/>
        </authorList>
    </citation>
    <scope>NUCLEOTIDE SEQUENCE [LARGE SCALE GENOMIC DNA]</scope>
    <source>
        <strain evidence="2 3">W11-5</strain>
    </source>
</reference>